<evidence type="ECO:0000256" key="2">
    <source>
        <dbReference type="ARBA" id="ARBA00023315"/>
    </source>
</evidence>
<name>A0A1W1XJV2_9CLOT</name>
<feature type="domain" description="Phospholipid/glycerol acyltransferase" evidence="3">
    <location>
        <begin position="52"/>
        <end position="165"/>
    </location>
</feature>
<dbReference type="EMBL" id="FWXH01000006">
    <property type="protein sequence ID" value="SMC23821.1"/>
    <property type="molecule type" value="Genomic_DNA"/>
</dbReference>
<dbReference type="Proteomes" id="UP000192468">
    <property type="component" value="Unassembled WGS sequence"/>
</dbReference>
<protein>
    <submittedName>
        <fullName evidence="4">1-acyl-sn-glycerol-3-phosphate acyltransferase</fullName>
    </submittedName>
</protein>
<organism evidence="4 5">
    <name type="scientific">Clostridium acidisoli DSM 12555</name>
    <dbReference type="NCBI Taxonomy" id="1121291"/>
    <lineage>
        <taxon>Bacteria</taxon>
        <taxon>Bacillati</taxon>
        <taxon>Bacillota</taxon>
        <taxon>Clostridia</taxon>
        <taxon>Eubacteriales</taxon>
        <taxon>Clostridiaceae</taxon>
        <taxon>Clostridium</taxon>
    </lineage>
</organism>
<proteinExistence type="predicted"/>
<dbReference type="RefSeq" id="WP_139796028.1">
    <property type="nucleotide sequence ID" value="NZ_FWXH01000006.1"/>
</dbReference>
<evidence type="ECO:0000256" key="1">
    <source>
        <dbReference type="ARBA" id="ARBA00022679"/>
    </source>
</evidence>
<dbReference type="GO" id="GO:0006654">
    <property type="term" value="P:phosphatidic acid biosynthetic process"/>
    <property type="evidence" value="ECO:0007669"/>
    <property type="project" value="TreeGrafter"/>
</dbReference>
<dbReference type="STRING" id="1121291.SAMN02745134_02002"/>
<dbReference type="InterPro" id="IPR002123">
    <property type="entry name" value="Plipid/glycerol_acylTrfase"/>
</dbReference>
<dbReference type="PANTHER" id="PTHR10434">
    <property type="entry name" value="1-ACYL-SN-GLYCEROL-3-PHOSPHATE ACYLTRANSFERASE"/>
    <property type="match status" value="1"/>
</dbReference>
<evidence type="ECO:0000313" key="5">
    <source>
        <dbReference type="Proteomes" id="UP000192468"/>
    </source>
</evidence>
<keyword evidence="5" id="KW-1185">Reference proteome</keyword>
<dbReference type="Pfam" id="PF01553">
    <property type="entry name" value="Acyltransferase"/>
    <property type="match status" value="1"/>
</dbReference>
<dbReference type="SUPFAM" id="SSF69593">
    <property type="entry name" value="Glycerol-3-phosphate (1)-acyltransferase"/>
    <property type="match status" value="1"/>
</dbReference>
<dbReference type="AlphaFoldDB" id="A0A1W1XJV2"/>
<dbReference type="SMART" id="SM00563">
    <property type="entry name" value="PlsC"/>
    <property type="match status" value="1"/>
</dbReference>
<evidence type="ECO:0000259" key="3">
    <source>
        <dbReference type="SMART" id="SM00563"/>
    </source>
</evidence>
<sequence>MILSPKLSRILECCPEGVIKIFGKWFLNHLINKYAKVHLTGAENLKNKDGAVIFICNHLSNSDSLVLCRALKQWEPTFVAGVKLNADPVTHLGMITMKNTPIVPNSADKAGISRIINLLKSGENILIFPEGTRSRKKSLIKAKPGLSLFAKMSKAKLVPIGMYGTEKLLPIGEDGNMSGETFHHADVYLNIGKPFEIAKRNREEDRKEYEERATDEAMKKIAELLPEEYRGVYK</sequence>
<gene>
    <name evidence="4" type="ORF">SAMN02745134_02002</name>
</gene>
<dbReference type="CDD" id="cd07989">
    <property type="entry name" value="LPLAT_AGPAT-like"/>
    <property type="match status" value="1"/>
</dbReference>
<dbReference type="PANTHER" id="PTHR10434:SF40">
    <property type="entry name" value="1-ACYL-SN-GLYCEROL-3-PHOSPHATE ACYLTRANSFERASE"/>
    <property type="match status" value="1"/>
</dbReference>
<keyword evidence="1 4" id="KW-0808">Transferase</keyword>
<accession>A0A1W1XJV2</accession>
<dbReference type="GO" id="GO:0003841">
    <property type="term" value="F:1-acylglycerol-3-phosphate O-acyltransferase activity"/>
    <property type="evidence" value="ECO:0007669"/>
    <property type="project" value="TreeGrafter"/>
</dbReference>
<evidence type="ECO:0000313" key="4">
    <source>
        <dbReference type="EMBL" id="SMC23821.1"/>
    </source>
</evidence>
<dbReference type="OrthoDB" id="9803035at2"/>
<reference evidence="4 5" key="1">
    <citation type="submission" date="2017-04" db="EMBL/GenBank/DDBJ databases">
        <authorList>
            <person name="Afonso C.L."/>
            <person name="Miller P.J."/>
            <person name="Scott M.A."/>
            <person name="Spackman E."/>
            <person name="Goraichik I."/>
            <person name="Dimitrov K.M."/>
            <person name="Suarez D.L."/>
            <person name="Swayne D.E."/>
        </authorList>
    </citation>
    <scope>NUCLEOTIDE SEQUENCE [LARGE SCALE GENOMIC DNA]</scope>
    <source>
        <strain evidence="4 5">DSM 12555</strain>
    </source>
</reference>
<keyword evidence="2 4" id="KW-0012">Acyltransferase</keyword>